<evidence type="ECO:0000313" key="1">
    <source>
        <dbReference type="EMBL" id="MPN49508.1"/>
    </source>
</evidence>
<protein>
    <submittedName>
        <fullName evidence="1">Uncharacterized protein</fullName>
    </submittedName>
</protein>
<comment type="caution">
    <text evidence="1">The sequence shown here is derived from an EMBL/GenBank/DDBJ whole genome shotgun (WGS) entry which is preliminary data.</text>
</comment>
<name>A0A645IDW7_9ZZZZ</name>
<proteinExistence type="predicted"/>
<reference evidence="1" key="1">
    <citation type="submission" date="2019-08" db="EMBL/GenBank/DDBJ databases">
        <authorList>
            <person name="Kucharzyk K."/>
            <person name="Murdoch R.W."/>
            <person name="Higgins S."/>
            <person name="Loffler F."/>
        </authorList>
    </citation>
    <scope>NUCLEOTIDE SEQUENCE</scope>
</reference>
<accession>A0A645IDW7</accession>
<dbReference type="AlphaFoldDB" id="A0A645IDW7"/>
<dbReference type="EMBL" id="VSSQ01112814">
    <property type="protein sequence ID" value="MPN49508.1"/>
    <property type="molecule type" value="Genomic_DNA"/>
</dbReference>
<sequence length="110" mass="13014">MKPTVTVAHNEYARNVLALAQQLKRFGVAFAHRGMVALHERAIRIVCMQIALGIVRRGVIVCDQVAERIVYRAYLFRVRRAAYCKIGYCLRKCRRRRCRIIRERNFERHL</sequence>
<organism evidence="1">
    <name type="scientific">bioreactor metagenome</name>
    <dbReference type="NCBI Taxonomy" id="1076179"/>
    <lineage>
        <taxon>unclassified sequences</taxon>
        <taxon>metagenomes</taxon>
        <taxon>ecological metagenomes</taxon>
    </lineage>
</organism>
<gene>
    <name evidence="1" type="ORF">SDC9_197129</name>
</gene>